<feature type="region of interest" description="Disordered" evidence="2">
    <location>
        <begin position="107"/>
        <end position="164"/>
    </location>
</feature>
<evidence type="ECO:0000313" key="4">
    <source>
        <dbReference type="Proteomes" id="UP000694843"/>
    </source>
</evidence>
<keyword evidence="4" id="KW-1185">Reference proteome</keyword>
<dbReference type="GeneID" id="108675989"/>
<dbReference type="PANTHER" id="PTHR31434:SF2">
    <property type="entry name" value="S PHASE CYCLIN A-ASSOCIATED PROTEIN IN THE ENDOPLASMIC RETICULUM"/>
    <property type="match status" value="1"/>
</dbReference>
<evidence type="ECO:0000256" key="2">
    <source>
        <dbReference type="SAM" id="MobiDB-lite"/>
    </source>
</evidence>
<dbReference type="AlphaFoldDB" id="A0A8B7P0I5"/>
<dbReference type="RefSeq" id="XP_018019523.2">
    <property type="nucleotide sequence ID" value="XM_018164034.2"/>
</dbReference>
<keyword evidence="1" id="KW-0175">Coiled coil</keyword>
<reference evidence="5" key="1">
    <citation type="submission" date="2025-08" db="UniProtKB">
        <authorList>
            <consortium name="RefSeq"/>
        </authorList>
    </citation>
    <scope>IDENTIFICATION</scope>
    <source>
        <tissue evidence="5">Whole organism</tissue>
    </source>
</reference>
<sequence>MGESSLSRRGSTKQEKRSRSVSAGRNPHQCLRAQHWGFFFCNLQQAVDQIYQTCETDESVIECTEAILMLERYTKDFRKLIEWLQIKWEYENTPPPQRPTSLAWEQPKMRSAGPQPQVRAPRPAAQPQQFLGMRPDPTCHMAKSGSRSSDGKREDNERRKRRIMRDDVQYEGKLGEIVDLVIKNGKRSTGMLQKHCHEIIELSENEGNRVSTMAIMTMVKVEVKIENLYRTMDDLVEGIYNLIHCTTLIKNEVKRAVIKHSCSATEERVENLERQIKELKDQN</sequence>
<proteinExistence type="predicted"/>
<evidence type="ECO:0000259" key="3">
    <source>
        <dbReference type="Pfam" id="PF16501"/>
    </source>
</evidence>
<feature type="compositionally biased region" description="Low complexity" evidence="2">
    <location>
        <begin position="114"/>
        <end position="129"/>
    </location>
</feature>
<name>A0A8B7P0I5_HYAAZ</name>
<dbReference type="Proteomes" id="UP000694843">
    <property type="component" value="Unplaced"/>
</dbReference>
<feature type="region of interest" description="Disordered" evidence="2">
    <location>
        <begin position="1"/>
        <end position="24"/>
    </location>
</feature>
<dbReference type="PANTHER" id="PTHR31434">
    <property type="entry name" value="S PHASE CYCLIN A-ASSOCIATED PROTEIN IN THE ENDOPLASMIC RETICULUM"/>
    <property type="match status" value="1"/>
</dbReference>
<dbReference type="KEGG" id="hazt:108675989"/>
<protein>
    <submittedName>
        <fullName evidence="5">Uncharacterized protein LOC108675989</fullName>
    </submittedName>
</protein>
<organism evidence="4 5">
    <name type="scientific">Hyalella azteca</name>
    <name type="common">Amphipod</name>
    <dbReference type="NCBI Taxonomy" id="294128"/>
    <lineage>
        <taxon>Eukaryota</taxon>
        <taxon>Metazoa</taxon>
        <taxon>Ecdysozoa</taxon>
        <taxon>Arthropoda</taxon>
        <taxon>Crustacea</taxon>
        <taxon>Multicrustacea</taxon>
        <taxon>Malacostraca</taxon>
        <taxon>Eumalacostraca</taxon>
        <taxon>Peracarida</taxon>
        <taxon>Amphipoda</taxon>
        <taxon>Senticaudata</taxon>
        <taxon>Talitrida</taxon>
        <taxon>Talitroidea</taxon>
        <taxon>Hyalellidae</taxon>
        <taxon>Hyalella</taxon>
    </lineage>
</organism>
<dbReference type="OrthoDB" id="6360654at2759"/>
<evidence type="ECO:0000256" key="1">
    <source>
        <dbReference type="SAM" id="Coils"/>
    </source>
</evidence>
<feature type="domain" description="S phase cyclin A-associated protein in the endoplasmic reticulum N-terminal" evidence="3">
    <location>
        <begin position="24"/>
        <end position="111"/>
    </location>
</feature>
<feature type="compositionally biased region" description="Basic and acidic residues" evidence="2">
    <location>
        <begin position="149"/>
        <end position="164"/>
    </location>
</feature>
<evidence type="ECO:0000313" key="5">
    <source>
        <dbReference type="RefSeq" id="XP_018019523.2"/>
    </source>
</evidence>
<accession>A0A8B7P0I5</accession>
<gene>
    <name evidence="5" type="primary">LOC108675989</name>
</gene>
<dbReference type="Pfam" id="PF16501">
    <property type="entry name" value="SCAPER_N"/>
    <property type="match status" value="1"/>
</dbReference>
<dbReference type="InterPro" id="IPR032446">
    <property type="entry name" value="SCAPER_N"/>
</dbReference>
<feature type="coiled-coil region" evidence="1">
    <location>
        <begin position="255"/>
        <end position="282"/>
    </location>
</feature>